<dbReference type="EMBL" id="CABPSC010000007">
    <property type="protein sequence ID" value="VVE01693.1"/>
    <property type="molecule type" value="Genomic_DNA"/>
</dbReference>
<dbReference type="Gene3D" id="3.30.70.100">
    <property type="match status" value="1"/>
</dbReference>
<organism evidence="13 14">
    <name type="scientific">Pandoraea nosoerga</name>
    <dbReference type="NCBI Taxonomy" id="2508296"/>
    <lineage>
        <taxon>Bacteria</taxon>
        <taxon>Pseudomonadati</taxon>
        <taxon>Pseudomonadota</taxon>
        <taxon>Betaproteobacteria</taxon>
        <taxon>Burkholderiales</taxon>
        <taxon>Burkholderiaceae</taxon>
        <taxon>Pandoraea</taxon>
    </lineage>
</organism>
<dbReference type="GO" id="GO:0042597">
    <property type="term" value="C:periplasmic space"/>
    <property type="evidence" value="ECO:0007669"/>
    <property type="project" value="UniProtKB-SubCell"/>
</dbReference>
<proteinExistence type="inferred from homology"/>
<feature type="signal peptide" evidence="11">
    <location>
        <begin position="1"/>
        <end position="22"/>
    </location>
</feature>
<evidence type="ECO:0000256" key="10">
    <source>
        <dbReference type="RuleBase" id="RU361212"/>
    </source>
</evidence>
<dbReference type="PROSITE" id="PS01047">
    <property type="entry name" value="HMA_1"/>
    <property type="match status" value="1"/>
</dbReference>
<dbReference type="InterPro" id="IPR017969">
    <property type="entry name" value="Heavy-metal-associated_CS"/>
</dbReference>
<evidence type="ECO:0000256" key="6">
    <source>
        <dbReference type="ARBA" id="ARBA00022729"/>
    </source>
</evidence>
<dbReference type="InterPro" id="IPR006121">
    <property type="entry name" value="HMA_dom"/>
</dbReference>
<dbReference type="RefSeq" id="WP_060121168.1">
    <property type="nucleotide sequence ID" value="NZ_CABPSC010000007.1"/>
</dbReference>
<keyword evidence="4 10" id="KW-0475">Mercuric resistance</keyword>
<gene>
    <name evidence="10 13" type="primary">merP</name>
    <name evidence="13" type="ORF">PNO31109_02152</name>
</gene>
<dbReference type="FunFam" id="3.30.70.100:FF:000005">
    <property type="entry name" value="Copper-exporting P-type ATPase A"/>
    <property type="match status" value="1"/>
</dbReference>
<feature type="domain" description="HMA" evidence="12">
    <location>
        <begin position="25"/>
        <end position="91"/>
    </location>
</feature>
<keyword evidence="5 10" id="KW-0479">Metal-binding</keyword>
<evidence type="ECO:0000313" key="14">
    <source>
        <dbReference type="Proteomes" id="UP000367825"/>
    </source>
</evidence>
<dbReference type="PROSITE" id="PS50846">
    <property type="entry name" value="HMA_2"/>
    <property type="match status" value="1"/>
</dbReference>
<dbReference type="SUPFAM" id="SSF55008">
    <property type="entry name" value="HMA, heavy metal-associated domain"/>
    <property type="match status" value="1"/>
</dbReference>
<feature type="chain" id="PRO_5023045012" description="Periplasmic mercury ion-binding protein" evidence="11">
    <location>
        <begin position="23"/>
        <end position="97"/>
    </location>
</feature>
<dbReference type="InterPro" id="IPR036163">
    <property type="entry name" value="HMA_dom_sf"/>
</dbReference>
<evidence type="ECO:0000256" key="8">
    <source>
        <dbReference type="ARBA" id="ARBA00022914"/>
    </source>
</evidence>
<dbReference type="AlphaFoldDB" id="A0A5E4UQA0"/>
<dbReference type="InterPro" id="IPR011795">
    <property type="entry name" value="MerP"/>
</dbReference>
<dbReference type="PANTHER" id="PTHR46594:SF4">
    <property type="entry name" value="P-TYPE CATION-TRANSPORTING ATPASE"/>
    <property type="match status" value="1"/>
</dbReference>
<comment type="function">
    <text evidence="9 10">Involved in mercury resistance. Acts as a mercury scavenger that specifically binds to a mercuric ion in the periplasm and probably passes it to the cytoplasmic mercuric reductase MerA via the mercuric transport protein MerT.</text>
</comment>
<comment type="subunit">
    <text evidence="3">Monomer.</text>
</comment>
<evidence type="ECO:0000256" key="4">
    <source>
        <dbReference type="ARBA" id="ARBA00022466"/>
    </source>
</evidence>
<sequence>MKKLLAWACLALALALSGPAMAAPKTVTLSVPGMNCAACPITVKKALSKVPGVAKTEVNLNKREATVTFDDARANVEALMRATQDAGYPSTVVGSAE</sequence>
<dbReference type="Pfam" id="PF00403">
    <property type="entry name" value="HMA"/>
    <property type="match status" value="1"/>
</dbReference>
<keyword evidence="7 10" id="KW-0574">Periplasm</keyword>
<evidence type="ECO:0000259" key="12">
    <source>
        <dbReference type="PROSITE" id="PS50846"/>
    </source>
</evidence>
<dbReference type="GO" id="GO:0045340">
    <property type="term" value="F:mercury ion binding"/>
    <property type="evidence" value="ECO:0007669"/>
    <property type="project" value="UniProtKB-UniRule"/>
</dbReference>
<evidence type="ECO:0000256" key="5">
    <source>
        <dbReference type="ARBA" id="ARBA00022723"/>
    </source>
</evidence>
<comment type="subcellular location">
    <subcellularLocation>
        <location evidence="1 10">Periplasm</location>
    </subcellularLocation>
</comment>
<dbReference type="OrthoDB" id="7205933at2"/>
<dbReference type="PANTHER" id="PTHR46594">
    <property type="entry name" value="P-TYPE CATION-TRANSPORTING ATPASE"/>
    <property type="match status" value="1"/>
</dbReference>
<protein>
    <recommendedName>
        <fullName evidence="10">Periplasmic mercury ion-binding protein</fullName>
    </recommendedName>
</protein>
<dbReference type="GO" id="GO:0015097">
    <property type="term" value="F:mercury ion transmembrane transporter activity"/>
    <property type="evidence" value="ECO:0007669"/>
    <property type="project" value="UniProtKB-UniRule"/>
</dbReference>
<evidence type="ECO:0000256" key="3">
    <source>
        <dbReference type="ARBA" id="ARBA00011245"/>
    </source>
</evidence>
<accession>A0A5E4UQA0</accession>
<dbReference type="Proteomes" id="UP000367825">
    <property type="component" value="Unassembled WGS sequence"/>
</dbReference>
<keyword evidence="14" id="KW-1185">Reference proteome</keyword>
<evidence type="ECO:0000313" key="13">
    <source>
        <dbReference type="EMBL" id="VVE01693.1"/>
    </source>
</evidence>
<keyword evidence="6 11" id="KW-0732">Signal</keyword>
<evidence type="ECO:0000256" key="9">
    <source>
        <dbReference type="ARBA" id="ARBA00045344"/>
    </source>
</evidence>
<dbReference type="PRINTS" id="PR00946">
    <property type="entry name" value="HGSCAVENGER"/>
</dbReference>
<dbReference type="CDD" id="cd00371">
    <property type="entry name" value="HMA"/>
    <property type="match status" value="1"/>
</dbReference>
<evidence type="ECO:0000256" key="11">
    <source>
        <dbReference type="SAM" id="SignalP"/>
    </source>
</evidence>
<dbReference type="InterPro" id="IPR001802">
    <property type="entry name" value="MerP/CopZ"/>
</dbReference>
<comment type="similarity">
    <text evidence="2">Belongs to the MerP family.</text>
</comment>
<reference evidence="13 14" key="1">
    <citation type="submission" date="2019-08" db="EMBL/GenBank/DDBJ databases">
        <authorList>
            <person name="Peeters C."/>
        </authorList>
    </citation>
    <scope>NUCLEOTIDE SEQUENCE [LARGE SCALE GENOMIC DNA]</scope>
    <source>
        <strain evidence="13 14">LMG 31109</strain>
    </source>
</reference>
<name>A0A5E4UQA0_9BURK</name>
<dbReference type="NCBIfam" id="TIGR02052">
    <property type="entry name" value="MerP"/>
    <property type="match status" value="1"/>
</dbReference>
<evidence type="ECO:0000256" key="1">
    <source>
        <dbReference type="ARBA" id="ARBA00004418"/>
    </source>
</evidence>
<evidence type="ECO:0000256" key="2">
    <source>
        <dbReference type="ARBA" id="ARBA00005938"/>
    </source>
</evidence>
<evidence type="ECO:0000256" key="7">
    <source>
        <dbReference type="ARBA" id="ARBA00022764"/>
    </source>
</evidence>
<keyword evidence="8 10" id="KW-0476">Mercury</keyword>